<dbReference type="EMBL" id="DYWI01000018">
    <property type="protein sequence ID" value="HJF64688.1"/>
    <property type="molecule type" value="Genomic_DNA"/>
</dbReference>
<gene>
    <name evidence="2" type="ORF">K8U77_01030</name>
</gene>
<dbReference type="PANTHER" id="PTHR30217:SF10">
    <property type="entry name" value="23S RRNA 5-HYDROXYCYTIDINE C2501 SYNTHASE"/>
    <property type="match status" value="1"/>
</dbReference>
<comment type="caution">
    <text evidence="2">The sequence shown here is derived from an EMBL/GenBank/DDBJ whole genome shotgun (WGS) entry which is preliminary data.</text>
</comment>
<reference evidence="2" key="2">
    <citation type="submission" date="2021-09" db="EMBL/GenBank/DDBJ databases">
        <authorList>
            <person name="Gilroy R."/>
        </authorList>
    </citation>
    <scope>NUCLEOTIDE SEQUENCE</scope>
    <source>
        <strain evidence="2">ChiGjej6B6-11269</strain>
    </source>
</reference>
<proteinExistence type="predicted"/>
<dbReference type="InterPro" id="IPR001539">
    <property type="entry name" value="Peptidase_U32"/>
</dbReference>
<dbReference type="Pfam" id="PF01136">
    <property type="entry name" value="Peptidase_U32"/>
    <property type="match status" value="2"/>
</dbReference>
<dbReference type="InterPro" id="IPR051454">
    <property type="entry name" value="RNA/ubiquinone_mod_enzymes"/>
</dbReference>
<dbReference type="AlphaFoldDB" id="A0A9D2UVA7"/>
<accession>A0A9D2UVA7</accession>
<dbReference type="Proteomes" id="UP000786989">
    <property type="component" value="Unassembled WGS sequence"/>
</dbReference>
<dbReference type="Pfam" id="PF12392">
    <property type="entry name" value="DUF3656"/>
    <property type="match status" value="1"/>
</dbReference>
<dbReference type="PROSITE" id="PS01276">
    <property type="entry name" value="PEPTIDASE_U32"/>
    <property type="match status" value="1"/>
</dbReference>
<reference evidence="2" key="1">
    <citation type="journal article" date="2021" name="PeerJ">
        <title>Extensive microbial diversity within the chicken gut microbiome revealed by metagenomics and culture.</title>
        <authorList>
            <person name="Gilroy R."/>
            <person name="Ravi A."/>
            <person name="Getino M."/>
            <person name="Pursley I."/>
            <person name="Horton D.L."/>
            <person name="Alikhan N.F."/>
            <person name="Baker D."/>
            <person name="Gharbi K."/>
            <person name="Hall N."/>
            <person name="Watson M."/>
            <person name="Adriaenssens E.M."/>
            <person name="Foster-Nyarko E."/>
            <person name="Jarju S."/>
            <person name="Secka A."/>
            <person name="Antonio M."/>
            <person name="Oren A."/>
            <person name="Chaudhuri R.R."/>
            <person name="La Ragione R."/>
            <person name="Hildebrand F."/>
            <person name="Pallen M.J."/>
        </authorList>
    </citation>
    <scope>NUCLEOTIDE SEQUENCE</scope>
    <source>
        <strain evidence="2">ChiGjej6B6-11269</strain>
    </source>
</reference>
<protein>
    <submittedName>
        <fullName evidence="2">U32 family peptidase</fullName>
    </submittedName>
</protein>
<evidence type="ECO:0000259" key="1">
    <source>
        <dbReference type="Pfam" id="PF12392"/>
    </source>
</evidence>
<dbReference type="InterPro" id="IPR020988">
    <property type="entry name" value="Pept_U32_collagenase"/>
</dbReference>
<organism evidence="2 3">
    <name type="scientific">Slackia equolifaciens</name>
    <dbReference type="NCBI Taxonomy" id="498718"/>
    <lineage>
        <taxon>Bacteria</taxon>
        <taxon>Bacillati</taxon>
        <taxon>Actinomycetota</taxon>
        <taxon>Coriobacteriia</taxon>
        <taxon>Eggerthellales</taxon>
        <taxon>Eggerthellaceae</taxon>
        <taxon>Slackia</taxon>
    </lineage>
</organism>
<evidence type="ECO:0000313" key="2">
    <source>
        <dbReference type="EMBL" id="HJF64688.1"/>
    </source>
</evidence>
<dbReference type="PANTHER" id="PTHR30217">
    <property type="entry name" value="PEPTIDASE U32 FAMILY"/>
    <property type="match status" value="1"/>
</dbReference>
<name>A0A9D2UVA7_9ACTN</name>
<feature type="domain" description="Peptidase U32 collagenase" evidence="1">
    <location>
        <begin position="426"/>
        <end position="537"/>
    </location>
</feature>
<sequence length="844" mass="91084">MANPHTYNDMNASDASESAGVNPFRSIELLAPAGRMTCLHAAVRAGANAVYLGCEDFNARRGADNFTLDTLQEACDYAHLRGVRVYLTLNIAVMPDEAKSALELARQAYRRGVDAFIVQDIGVAAEIVRTLPEARVHISTQMNTHNVDGVRAAAALGARRVTLARELTLAEVAEAAREAHALGLSVETFGHGALCVCYSGQCFMSSLIGGRSANRGMCAQACRLPYTLHNAAVKNALSSEGDHLLSPKDLCTVDMLADLALAGVDSVKIEGRMKSPEYVSTVVGVYRSVLDRLAAAYDAVAASGAAGEDALLAVKRSGEGATEEERRALAEAFSRGFTEGYLKRHRGNDIMSYRRPNNRGVFVGRVVRVDGREARIESSVDLHEGDVLEFWTNKGHFAVTLDATVAKRGREYRLDPGRRVAKGDRVFRVRDASLAFQDDPLEPRVAVRAAVRLRIGEPLSITVQARDACVRFEGAAVEAARTKAITSDEVREHIDRLGNTPFRFESLRIELDEGVGLGFSALHKARAQALSMLQDALLKGTRARPLPKAEQKRPSRQPRFGSCRVMAIASNPACARAAKRAGADAVYVPALNLVPGEACSAGQVNAATDGASYPKDRLVVLPVVDKPSMNAEADFDPWRFVDAKSPVMVESLGQLYRALSEGDKVEVGPHVPVTNALTLAALAEAGVSRVWLSPELSLKQIEELGGTSPIPLGLTVAGYQELMVTEHCLLMSQGPCDQRCSMCARRKSPHFLEDRKGYQFQVVTDACGRSHLYNAVRLDATHLACDLIAAGVSAFMVDTTLMNVQQATEAVSRAVHARDIALKGDNRLPKMEGCTTGHLFRGVS</sequence>
<evidence type="ECO:0000313" key="3">
    <source>
        <dbReference type="Proteomes" id="UP000786989"/>
    </source>
</evidence>